<evidence type="ECO:0000256" key="4">
    <source>
        <dbReference type="PIRNR" id="PIRNR000385"/>
    </source>
</evidence>
<proteinExistence type="inferred from homology"/>
<comment type="caution">
    <text evidence="6">The sequence shown here is derived from an EMBL/GenBank/DDBJ whole genome shotgun (WGS) entry which is preliminary data.</text>
</comment>
<sequence length="279" mass="32174">MFKRTQEFGKQPTEVRETGHYQHEYVHDFVERWDDLIDWDGRAASEGSFFIDVLRNYGCKSVIDAATGTGFHSVQLLKAGFEVASVDGSPQMLAKAFDNARDRGMILSTVHSDWRWMSRDVVGRYDAIICLGNSFTHIFNEHDRRRTLAEFYSMLKHDGILILDQRNYDALLEGKSKPGHKYYYCGEGVSAAPEHIDEGLARFRYEFSDDGSTYHLNMFPLRRAYVQDLMHQVGFQSVSTYGDFQSSYREEDPDFFIHVAEKAYRPQDGNEGEDTPEPQ</sequence>
<keyword evidence="1 4" id="KW-0489">Methyltransferase</keyword>
<dbReference type="InterPro" id="IPR041698">
    <property type="entry name" value="Methyltransf_25"/>
</dbReference>
<dbReference type="InterPro" id="IPR014369">
    <property type="entry name" value="Gly/Sar_N_MeTrfase"/>
</dbReference>
<feature type="domain" description="Methyltransferase" evidence="5">
    <location>
        <begin position="62"/>
        <end position="159"/>
    </location>
</feature>
<dbReference type="Pfam" id="PF13649">
    <property type="entry name" value="Methyltransf_25"/>
    <property type="match status" value="1"/>
</dbReference>
<dbReference type="PIRSF" id="PIRSF000385">
    <property type="entry name" value="Gly_N-mtase"/>
    <property type="match status" value="1"/>
</dbReference>
<evidence type="ECO:0000313" key="6">
    <source>
        <dbReference type="EMBL" id="MES1928765.1"/>
    </source>
</evidence>
<dbReference type="PANTHER" id="PTHR16458:SF2">
    <property type="entry name" value="GLYCINE N-METHYLTRANSFERASE"/>
    <property type="match status" value="1"/>
</dbReference>
<dbReference type="Gene3D" id="3.30.46.10">
    <property type="entry name" value="Glycine N-methyltransferase, chain A, domain 1"/>
    <property type="match status" value="1"/>
</dbReference>
<dbReference type="EMBL" id="APND01000001">
    <property type="protein sequence ID" value="MES1928765.1"/>
    <property type="molecule type" value="Genomic_DNA"/>
</dbReference>
<keyword evidence="2 4" id="KW-0808">Transferase</keyword>
<dbReference type="Proteomes" id="UP001460888">
    <property type="component" value="Unassembled WGS sequence"/>
</dbReference>
<organism evidence="6 7">
    <name type="scientific">Salinisphaera dokdonensis CL-ES53</name>
    <dbReference type="NCBI Taxonomy" id="1304272"/>
    <lineage>
        <taxon>Bacteria</taxon>
        <taxon>Pseudomonadati</taxon>
        <taxon>Pseudomonadota</taxon>
        <taxon>Gammaproteobacteria</taxon>
        <taxon>Salinisphaerales</taxon>
        <taxon>Salinisphaeraceae</taxon>
        <taxon>Salinisphaera</taxon>
    </lineage>
</organism>
<dbReference type="GO" id="GO:0032259">
    <property type="term" value="P:methylation"/>
    <property type="evidence" value="ECO:0007669"/>
    <property type="project" value="UniProtKB-KW"/>
</dbReference>
<evidence type="ECO:0000256" key="1">
    <source>
        <dbReference type="ARBA" id="ARBA00022603"/>
    </source>
</evidence>
<comment type="similarity">
    <text evidence="4">Belongs to the class I-like SAM-binding methyltransferase superfamily. Glycine N-methyltransferase family.</text>
</comment>
<keyword evidence="3 4" id="KW-0949">S-adenosyl-L-methionine</keyword>
<evidence type="ECO:0000256" key="2">
    <source>
        <dbReference type="ARBA" id="ARBA00022679"/>
    </source>
</evidence>
<accession>A0ABV2AYP1</accession>
<evidence type="ECO:0000256" key="3">
    <source>
        <dbReference type="ARBA" id="ARBA00022691"/>
    </source>
</evidence>
<dbReference type="PANTHER" id="PTHR16458">
    <property type="entry name" value="GLYCINE N-METHYLTRANSFERASE"/>
    <property type="match status" value="1"/>
</dbReference>
<protein>
    <submittedName>
        <fullName evidence="6">Type 12 methyltransferase</fullName>
    </submittedName>
</protein>
<evidence type="ECO:0000259" key="5">
    <source>
        <dbReference type="Pfam" id="PF13649"/>
    </source>
</evidence>
<dbReference type="InterPro" id="IPR029063">
    <property type="entry name" value="SAM-dependent_MTases_sf"/>
</dbReference>
<gene>
    <name evidence="6" type="ORF">SADO_05880</name>
</gene>
<dbReference type="PROSITE" id="PS51600">
    <property type="entry name" value="SAM_GNMT"/>
    <property type="match status" value="1"/>
</dbReference>
<dbReference type="Gene3D" id="3.40.50.150">
    <property type="entry name" value="Vaccinia Virus protein VP39"/>
    <property type="match status" value="1"/>
</dbReference>
<evidence type="ECO:0000313" key="7">
    <source>
        <dbReference type="Proteomes" id="UP001460888"/>
    </source>
</evidence>
<keyword evidence="7" id="KW-1185">Reference proteome</keyword>
<dbReference type="SUPFAM" id="SSF53335">
    <property type="entry name" value="S-adenosyl-L-methionine-dependent methyltransferases"/>
    <property type="match status" value="1"/>
</dbReference>
<dbReference type="GO" id="GO:0008168">
    <property type="term" value="F:methyltransferase activity"/>
    <property type="evidence" value="ECO:0007669"/>
    <property type="project" value="UniProtKB-KW"/>
</dbReference>
<reference evidence="6 7" key="1">
    <citation type="submission" date="2013-03" db="EMBL/GenBank/DDBJ databases">
        <title>Salinisphaera dokdonensis CL-ES53 Genome Sequencing.</title>
        <authorList>
            <person name="Li C."/>
            <person name="Lai Q."/>
            <person name="Shao Z."/>
        </authorList>
    </citation>
    <scope>NUCLEOTIDE SEQUENCE [LARGE SCALE GENOMIC DNA]</scope>
    <source>
        <strain evidence="6 7">CL-ES53</strain>
    </source>
</reference>
<dbReference type="CDD" id="cd02440">
    <property type="entry name" value="AdoMet_MTases"/>
    <property type="match status" value="1"/>
</dbReference>
<name>A0ABV2AYP1_9GAMM</name>